<dbReference type="PANTHER" id="PTHR31286:SF99">
    <property type="entry name" value="DUF4283 DOMAIN-CONTAINING PROTEIN"/>
    <property type="match status" value="1"/>
</dbReference>
<dbReference type="PROSITE" id="PS50994">
    <property type="entry name" value="INTEGRASE"/>
    <property type="match status" value="1"/>
</dbReference>
<sequence length="1093" mass="123432">MAVPKTAEGDDKLESQWTPNERRVFVQDQCLKSIIMSCLLDDIIKSVISCEIAKATWTDLVHNFEGLSDTKENRIMDLKLEYQTFKAKSTESLSQTYTRYKTLLNVLANDGVNLSKHEINISMEENSDYEVDKRSSEEYLRDLDIEFHERALLANSKQVSDNDEVTQVKVLMALADDELTVGKNHACIGEWIDITMRKINILLSMDEDANWQNYLKKCLHLLHMDLFEPVSPISINHEKYTLVIVDEYSRTEFRNHELESFCDEKGISQNFSSPYTPEQNGVAERKNRTLIEAARTMLNGSILFKHFWTEVVRITCYTQNRSIIVKRHNKTPYEIFRERIPDISYFHVVFNTRRQQVEKTYHVTFDESMEVIRFTNTSVDEIGIDDSSRYPPDEFIHKDDPYRQYQANYNISYYDRWSKDQHIEFVNILGDPHEGMLIRSMAAKLTAASASECLFADFLSKIEPKKVFEALKDPRWVDAISEFPDYVCKLDKALYGLKQAPRACLMCKISVQSKGITSSFCEKNPQVPERDRILKGDIELHFIPTEYHLANIFTKPLDEPTFTRLKAELDIHLHIDPLDNISRISRQRSMLNIASSIGVSTESDDTMNEDTPIGVAFAAKEGVTLSVVDMTVEMEKLSSLEDATVLGSFPPLSTPVTTMAGNALGKSLYANVTGKPSGNKLNIHTLFTPRGNGIDVVVSVESIRAISDRFANTTYGLFLGKRVAYHVVANNVRNTWDAMLENGPWFIQNNPLIVKKWHPDENLLKEDVSTIPVWVKLHGVPVTAFSNDGLSDIATKLGTPLMLDSYTSDMCMKSWGRSSYARVMIELGADVELKDKIVMTMPKIKGDGYYTCNVQVEYEWKPSRCAYCKVFGHVHEECPKNIGTGATKNLKNTSQTPKEIPNNSESTNEVSNSNPFEVLTTVDNDVYLGTNGGITNSADKGTNNASSSNTSIGEKIDKIERQICEGKLRFVDDDWNPLVPMGIMESDNEVEVVFDETVNLRISTNSKDGSDKGEASASNPSHWMVLVLPFKPIPPLIFLGEREIASLAGLKVSGRELAGKGVRGESLLAAVIKNDVLHSYKEMEDNVEQLDTA</sequence>
<evidence type="ECO:0000256" key="1">
    <source>
        <dbReference type="SAM" id="MobiDB-lite"/>
    </source>
</evidence>
<proteinExistence type="predicted"/>
<dbReference type="InterPro" id="IPR012337">
    <property type="entry name" value="RNaseH-like_sf"/>
</dbReference>
<feature type="compositionally biased region" description="Polar residues" evidence="1">
    <location>
        <begin position="886"/>
        <end position="897"/>
    </location>
</feature>
<dbReference type="InterPro" id="IPR001584">
    <property type="entry name" value="Integrase_cat-core"/>
</dbReference>
<dbReference type="Proteomes" id="UP001151760">
    <property type="component" value="Unassembled WGS sequence"/>
</dbReference>
<organism evidence="3 4">
    <name type="scientific">Tanacetum coccineum</name>
    <dbReference type="NCBI Taxonomy" id="301880"/>
    <lineage>
        <taxon>Eukaryota</taxon>
        <taxon>Viridiplantae</taxon>
        <taxon>Streptophyta</taxon>
        <taxon>Embryophyta</taxon>
        <taxon>Tracheophyta</taxon>
        <taxon>Spermatophyta</taxon>
        <taxon>Magnoliopsida</taxon>
        <taxon>eudicotyledons</taxon>
        <taxon>Gunneridae</taxon>
        <taxon>Pentapetalae</taxon>
        <taxon>asterids</taxon>
        <taxon>campanulids</taxon>
        <taxon>Asterales</taxon>
        <taxon>Asteraceae</taxon>
        <taxon>Asteroideae</taxon>
        <taxon>Anthemideae</taxon>
        <taxon>Anthemidinae</taxon>
        <taxon>Tanacetum</taxon>
    </lineage>
</organism>
<accession>A0ABQ5E629</accession>
<evidence type="ECO:0000259" key="2">
    <source>
        <dbReference type="PROSITE" id="PS50994"/>
    </source>
</evidence>
<dbReference type="Pfam" id="PF14223">
    <property type="entry name" value="Retrotran_gag_2"/>
    <property type="match status" value="1"/>
</dbReference>
<comment type="caution">
    <text evidence="3">The sequence shown here is derived from an EMBL/GenBank/DDBJ whole genome shotgun (WGS) entry which is preliminary data.</text>
</comment>
<dbReference type="InterPro" id="IPR036397">
    <property type="entry name" value="RNaseH_sf"/>
</dbReference>
<dbReference type="EMBL" id="BQNB010015974">
    <property type="protein sequence ID" value="GJT46304.1"/>
    <property type="molecule type" value="Genomic_DNA"/>
</dbReference>
<evidence type="ECO:0000313" key="3">
    <source>
        <dbReference type="EMBL" id="GJT46304.1"/>
    </source>
</evidence>
<reference evidence="3" key="1">
    <citation type="journal article" date="2022" name="Int. J. Mol. Sci.">
        <title>Draft Genome of Tanacetum Coccineum: Genomic Comparison of Closely Related Tanacetum-Family Plants.</title>
        <authorList>
            <person name="Yamashiro T."/>
            <person name="Shiraishi A."/>
            <person name="Nakayama K."/>
            <person name="Satake H."/>
        </authorList>
    </citation>
    <scope>NUCLEOTIDE SEQUENCE</scope>
</reference>
<reference evidence="3" key="2">
    <citation type="submission" date="2022-01" db="EMBL/GenBank/DDBJ databases">
        <authorList>
            <person name="Yamashiro T."/>
            <person name="Shiraishi A."/>
            <person name="Satake H."/>
            <person name="Nakayama K."/>
        </authorList>
    </citation>
    <scope>NUCLEOTIDE SEQUENCE</scope>
</reference>
<keyword evidence="4" id="KW-1185">Reference proteome</keyword>
<feature type="domain" description="Integrase catalytic" evidence="2">
    <location>
        <begin position="251"/>
        <end position="340"/>
    </location>
</feature>
<dbReference type="PANTHER" id="PTHR31286">
    <property type="entry name" value="GLYCINE-RICH CELL WALL STRUCTURAL PROTEIN 1.8-LIKE"/>
    <property type="match status" value="1"/>
</dbReference>
<feature type="compositionally biased region" description="Low complexity" evidence="1">
    <location>
        <begin position="902"/>
        <end position="912"/>
    </location>
</feature>
<dbReference type="InterPro" id="IPR040256">
    <property type="entry name" value="At4g02000-like"/>
</dbReference>
<name>A0ABQ5E629_9ASTR</name>
<dbReference type="Gene3D" id="3.30.420.10">
    <property type="entry name" value="Ribonuclease H-like superfamily/Ribonuclease H"/>
    <property type="match status" value="1"/>
</dbReference>
<evidence type="ECO:0000313" key="4">
    <source>
        <dbReference type="Proteomes" id="UP001151760"/>
    </source>
</evidence>
<feature type="region of interest" description="Disordered" evidence="1">
    <location>
        <begin position="886"/>
        <end position="912"/>
    </location>
</feature>
<gene>
    <name evidence="3" type="ORF">Tco_0955019</name>
</gene>
<protein>
    <submittedName>
        <fullName evidence="3">Cytokinin dehydrogenase 3-like protein</fullName>
    </submittedName>
</protein>
<dbReference type="SUPFAM" id="SSF53098">
    <property type="entry name" value="Ribonuclease H-like"/>
    <property type="match status" value="1"/>
</dbReference>